<feature type="compositionally biased region" description="Polar residues" evidence="1">
    <location>
        <begin position="42"/>
        <end position="56"/>
    </location>
</feature>
<feature type="region of interest" description="Disordered" evidence="1">
    <location>
        <begin position="1"/>
        <end position="65"/>
    </location>
</feature>
<proteinExistence type="predicted"/>
<dbReference type="Proteomes" id="UP000007115">
    <property type="component" value="Unassembled WGS sequence"/>
</dbReference>
<evidence type="ECO:0000256" key="1">
    <source>
        <dbReference type="SAM" id="MobiDB-lite"/>
    </source>
</evidence>
<dbReference type="AlphaFoldDB" id="G9MG59"/>
<keyword evidence="3" id="KW-1185">Reference proteome</keyword>
<name>G9MG59_HYPVG</name>
<feature type="region of interest" description="Disordered" evidence="1">
    <location>
        <begin position="246"/>
        <end position="329"/>
    </location>
</feature>
<evidence type="ECO:0000313" key="2">
    <source>
        <dbReference type="EMBL" id="EHK26509.1"/>
    </source>
</evidence>
<dbReference type="OrthoDB" id="4759407at2759"/>
<protein>
    <submittedName>
        <fullName evidence="2">Uncharacterized protein</fullName>
    </submittedName>
</protein>
<dbReference type="eggNOG" id="ENOG502T12B">
    <property type="taxonomic scope" value="Eukaryota"/>
</dbReference>
<dbReference type="EMBL" id="ABDF02000002">
    <property type="protein sequence ID" value="EHK26509.1"/>
    <property type="molecule type" value="Genomic_DNA"/>
</dbReference>
<dbReference type="RefSeq" id="XP_013960714.1">
    <property type="nucleotide sequence ID" value="XM_014105239.1"/>
</dbReference>
<feature type="compositionally biased region" description="Low complexity" evidence="1">
    <location>
        <begin position="391"/>
        <end position="418"/>
    </location>
</feature>
<accession>G9MG59</accession>
<comment type="caution">
    <text evidence="2">The sequence shown here is derived from an EMBL/GenBank/DDBJ whole genome shotgun (WGS) entry which is preliminary data.</text>
</comment>
<feature type="compositionally biased region" description="Polar residues" evidence="1">
    <location>
        <begin position="249"/>
        <end position="269"/>
    </location>
</feature>
<dbReference type="HOGENOM" id="CLU_657316_0_0_1"/>
<dbReference type="InParanoid" id="G9MG59"/>
<feature type="region of interest" description="Disordered" evidence="1">
    <location>
        <begin position="373"/>
        <end position="418"/>
    </location>
</feature>
<organism evidence="2 3">
    <name type="scientific">Hypocrea virens (strain Gv29-8 / FGSC 10586)</name>
    <name type="common">Gliocladium virens</name>
    <name type="synonym">Trichoderma virens</name>
    <dbReference type="NCBI Taxonomy" id="413071"/>
    <lineage>
        <taxon>Eukaryota</taxon>
        <taxon>Fungi</taxon>
        <taxon>Dikarya</taxon>
        <taxon>Ascomycota</taxon>
        <taxon>Pezizomycotina</taxon>
        <taxon>Sordariomycetes</taxon>
        <taxon>Hypocreomycetidae</taxon>
        <taxon>Hypocreales</taxon>
        <taxon>Hypocreaceae</taxon>
        <taxon>Trichoderma</taxon>
    </lineage>
</organism>
<feature type="compositionally biased region" description="Acidic residues" evidence="1">
    <location>
        <begin position="287"/>
        <end position="296"/>
    </location>
</feature>
<reference evidence="2 3" key="1">
    <citation type="journal article" date="2011" name="Genome Biol.">
        <title>Comparative genome sequence analysis underscores mycoparasitism as the ancestral life style of Trichoderma.</title>
        <authorList>
            <person name="Kubicek C.P."/>
            <person name="Herrera-Estrella A."/>
            <person name="Seidl-Seiboth V."/>
            <person name="Martinez D.A."/>
            <person name="Druzhinina I.S."/>
            <person name="Thon M."/>
            <person name="Zeilinger S."/>
            <person name="Casas-Flores S."/>
            <person name="Horwitz B.A."/>
            <person name="Mukherjee P.K."/>
            <person name="Mukherjee M."/>
            <person name="Kredics L."/>
            <person name="Alcaraz L.D."/>
            <person name="Aerts A."/>
            <person name="Antal Z."/>
            <person name="Atanasova L."/>
            <person name="Cervantes-Badillo M.G."/>
            <person name="Challacombe J."/>
            <person name="Chertkov O."/>
            <person name="McCluskey K."/>
            <person name="Coulpier F."/>
            <person name="Deshpande N."/>
            <person name="von Doehren H."/>
            <person name="Ebbole D.J."/>
            <person name="Esquivel-Naranjo E.U."/>
            <person name="Fekete E."/>
            <person name="Flipphi M."/>
            <person name="Glaser F."/>
            <person name="Gomez-Rodriguez E.Y."/>
            <person name="Gruber S."/>
            <person name="Han C."/>
            <person name="Henrissat B."/>
            <person name="Hermosa R."/>
            <person name="Hernandez-Onate M."/>
            <person name="Karaffa L."/>
            <person name="Kosti I."/>
            <person name="Le Crom S."/>
            <person name="Lindquist E."/>
            <person name="Lucas S."/>
            <person name="Luebeck M."/>
            <person name="Luebeck P.S."/>
            <person name="Margeot A."/>
            <person name="Metz B."/>
            <person name="Misra M."/>
            <person name="Nevalainen H."/>
            <person name="Omann M."/>
            <person name="Packer N."/>
            <person name="Perrone G."/>
            <person name="Uresti-Rivera E.E."/>
            <person name="Salamov A."/>
            <person name="Schmoll M."/>
            <person name="Seiboth B."/>
            <person name="Shapiro H."/>
            <person name="Sukno S."/>
            <person name="Tamayo-Ramos J.A."/>
            <person name="Tisch D."/>
            <person name="Wiest A."/>
            <person name="Wilkinson H.H."/>
            <person name="Zhang M."/>
            <person name="Coutinho P.M."/>
            <person name="Kenerley C.M."/>
            <person name="Monte E."/>
            <person name="Baker S.E."/>
            <person name="Grigoriev I.V."/>
        </authorList>
    </citation>
    <scope>NUCLEOTIDE SEQUENCE [LARGE SCALE GENOMIC DNA]</scope>
    <source>
        <strain evidence="3">Gv29-8 / FGSC 10586</strain>
    </source>
</reference>
<dbReference type="VEuPathDB" id="FungiDB:TRIVIDRAFT_81532"/>
<dbReference type="GeneID" id="25798264"/>
<gene>
    <name evidence="2" type="ORF">TRIVIDRAFT_81532</name>
</gene>
<feature type="compositionally biased region" description="Low complexity" evidence="1">
    <location>
        <begin position="300"/>
        <end position="317"/>
    </location>
</feature>
<sequence length="418" mass="44828">MRGKVSRKMKRDDVKIESHSAAIGKKSSSSLCVGEKHRKEQASQTLDEAGSTSPTNKPVDAAVSSSTGIYSQARADTNHSAADISPTSITIPTAGTDFPSLENDGTWSPASVDNAHQCYFPLPWSPLRTFPDCMDMSLPTLNDGNGNSSVPGTLILQNPSGPLKAGEILMGAEKKASLPAGLVVSTGESESATGNNTQSLVSHISVVRPQMRESISHHSNREKKAIAIVTQSVTAPSIPAVRDVEHQKSQISRMQSKWMTPQTTPSQTDAPEEARVPVHKRPHESDSSLDEVEEIETPSRARMQQRTARTAQATSTAVPISGTVGEPGDSRAERMITEVEHLYNFGVCVGILPEDRDILTALRKMKKRFRSLSLPTSSKGLNRRRSHSETQDSGSGSSEGTSSLSAASLSSKSVYGRD</sequence>
<evidence type="ECO:0000313" key="3">
    <source>
        <dbReference type="Proteomes" id="UP000007115"/>
    </source>
</evidence>